<dbReference type="SUPFAM" id="SSF54637">
    <property type="entry name" value="Thioesterase/thiol ester dehydrase-isomerase"/>
    <property type="match status" value="2"/>
</dbReference>
<dbReference type="RefSeq" id="WP_239098989.1">
    <property type="nucleotide sequence ID" value="NZ_BOOZ01000009.1"/>
</dbReference>
<keyword evidence="2" id="KW-1185">Reference proteome</keyword>
<comment type="caution">
    <text evidence="1">The sequence shown here is derived from an EMBL/GenBank/DDBJ whole genome shotgun (WGS) entry which is preliminary data.</text>
</comment>
<dbReference type="EMBL" id="BOOZ01000009">
    <property type="protein sequence ID" value="GIJ08935.1"/>
    <property type="molecule type" value="Genomic_DNA"/>
</dbReference>
<protein>
    <recommendedName>
        <fullName evidence="3">Thioesterase</fullName>
    </recommendedName>
</protein>
<organism evidence="1 2">
    <name type="scientific">Micromonospora andamanensis</name>
    <dbReference type="NCBI Taxonomy" id="1287068"/>
    <lineage>
        <taxon>Bacteria</taxon>
        <taxon>Bacillati</taxon>
        <taxon>Actinomycetota</taxon>
        <taxon>Actinomycetes</taxon>
        <taxon>Micromonosporales</taxon>
        <taxon>Micromonosporaceae</taxon>
        <taxon>Micromonospora</taxon>
    </lineage>
</organism>
<evidence type="ECO:0000313" key="1">
    <source>
        <dbReference type="EMBL" id="GIJ08935.1"/>
    </source>
</evidence>
<reference evidence="1 2" key="1">
    <citation type="submission" date="2021-01" db="EMBL/GenBank/DDBJ databases">
        <title>Whole genome shotgun sequence of Verrucosispora andamanensis NBRC 109075.</title>
        <authorList>
            <person name="Komaki H."/>
            <person name="Tamura T."/>
        </authorList>
    </citation>
    <scope>NUCLEOTIDE SEQUENCE [LARGE SCALE GENOMIC DNA]</scope>
    <source>
        <strain evidence="1 2">NBRC 109075</strain>
    </source>
</reference>
<name>A0ABQ4HTI4_9ACTN</name>
<dbReference type="Gene3D" id="3.10.129.10">
    <property type="entry name" value="Hotdog Thioesterase"/>
    <property type="match status" value="2"/>
</dbReference>
<evidence type="ECO:0008006" key="3">
    <source>
        <dbReference type="Google" id="ProtNLM"/>
    </source>
</evidence>
<evidence type="ECO:0000313" key="2">
    <source>
        <dbReference type="Proteomes" id="UP000647017"/>
    </source>
</evidence>
<dbReference type="Proteomes" id="UP000647017">
    <property type="component" value="Unassembled WGS sequence"/>
</dbReference>
<sequence length="303" mass="33583">MTPTVVAGRPRFEGANIRTWIGFKHFMYLVEEAVLQWLRDQGHPPGQLFHRHGLGVEIVDCSVQLPAVLDLDDEVVAHVDRGRGDRLDVTLRVRRDDRDVTVARGSVRLALVRERAAEAAAPAPTDLAAWVVDDLGGPAAAPGSRRYDPRRPVRDQLVDPGSSALHWPWRARYFYCHYSDRVQHSAYVRCVESAVDRLLEARGISVGRLLAERAWIPVVSRARVRIHAAAHLEETVHTVVDVDSVLRQQLFEVRLSCHVVRGDRLVTVAEGRVLHGYAVGRGDRAGEVAQLDPDIVAALTGGA</sequence>
<dbReference type="InterPro" id="IPR029069">
    <property type="entry name" value="HotDog_dom_sf"/>
</dbReference>
<proteinExistence type="predicted"/>
<accession>A0ABQ4HTI4</accession>
<gene>
    <name evidence="1" type="ORF">Van01_21490</name>
</gene>